<reference evidence="2 3" key="1">
    <citation type="submission" date="2017-08" db="EMBL/GenBank/DDBJ databases">
        <title>Identification and genetic characteristics of simultaneous BTEX- and naphthalene-degrading Paraburkholderia sp. BN5 isolated from petroleum-contaminated soil.</title>
        <authorList>
            <person name="Lee Y."/>
            <person name="Jeon C.O."/>
        </authorList>
    </citation>
    <scope>NUCLEOTIDE SEQUENCE [LARGE SCALE GENOMIC DNA]</scope>
    <source>
        <strain evidence="2 3">BN5</strain>
    </source>
</reference>
<dbReference type="OrthoDB" id="9129138at2"/>
<protein>
    <submittedName>
        <fullName evidence="2">Uncharacterized protein</fullName>
    </submittedName>
</protein>
<evidence type="ECO:0000256" key="1">
    <source>
        <dbReference type="SAM" id="MobiDB-lite"/>
    </source>
</evidence>
<gene>
    <name evidence="2" type="ORF">CJU94_08770</name>
</gene>
<keyword evidence="3" id="KW-1185">Reference proteome</keyword>
<dbReference type="AlphaFoldDB" id="A0A248VGU9"/>
<name>A0A248VGU9_9BURK</name>
<feature type="region of interest" description="Disordered" evidence="1">
    <location>
        <begin position="20"/>
        <end position="42"/>
    </location>
</feature>
<dbReference type="EMBL" id="CP022989">
    <property type="protein sequence ID" value="ASV98253.1"/>
    <property type="molecule type" value="Genomic_DNA"/>
</dbReference>
<proteinExistence type="predicted"/>
<dbReference type="Proteomes" id="UP000215158">
    <property type="component" value="Chromosome 1"/>
</dbReference>
<accession>A0A248VGU9</accession>
<evidence type="ECO:0000313" key="2">
    <source>
        <dbReference type="EMBL" id="ASV98253.1"/>
    </source>
</evidence>
<dbReference type="KEGG" id="parb:CJU94_08770"/>
<sequence>MQRLTSTRIDTYFSSARFSNSNASDVPSARSAFGGHGREQRMSGFNATFSNTERDYAGSGATRERVRDSDAMSSTSMVTSRNVMSTASYPSKCGKPDQPADSNTKSAMSLIGSAMIDCVSKSNDFLNTPLISSVGQLFNLAGPCGRICHVLPDLAGYAVSKAVAGMGRALGGTGSPNYHFEHEWLSGGTSPARA</sequence>
<evidence type="ECO:0000313" key="3">
    <source>
        <dbReference type="Proteomes" id="UP000215158"/>
    </source>
</evidence>
<organism evidence="2 3">
    <name type="scientific">Paraburkholderia aromaticivorans</name>
    <dbReference type="NCBI Taxonomy" id="2026199"/>
    <lineage>
        <taxon>Bacteria</taxon>
        <taxon>Pseudomonadati</taxon>
        <taxon>Pseudomonadota</taxon>
        <taxon>Betaproteobacteria</taxon>
        <taxon>Burkholderiales</taxon>
        <taxon>Burkholderiaceae</taxon>
        <taxon>Paraburkholderia</taxon>
    </lineage>
</organism>
<dbReference type="RefSeq" id="WP_095418351.1">
    <property type="nucleotide sequence ID" value="NZ_CP022989.1"/>
</dbReference>